<dbReference type="Pfam" id="PF13873">
    <property type="entry name" value="Myb_DNA-bind_5"/>
    <property type="match status" value="1"/>
</dbReference>
<proteinExistence type="predicted"/>
<comment type="subunit">
    <text evidence="1">Self-associates forming complexes of several hundred monomers.</text>
</comment>
<dbReference type="Proteomes" id="UP000887561">
    <property type="component" value="Unplaced"/>
</dbReference>
<keyword evidence="5" id="KW-1185">Reference proteome</keyword>
<comment type="function">
    <text evidence="3">Involved in transvection phenomena (= synapsis-dependent gene expression), where the synaptic pairing of chromosomes carrying genes with which zeste interacts influences the expression of these genes. Zeste binds to DNA and stimulates transcription from a nearby promoter.</text>
</comment>
<accession>A0A915LQ40</accession>
<feature type="domain" description="Myb/SANT-like DNA-binding" evidence="4">
    <location>
        <begin position="13"/>
        <end position="69"/>
    </location>
</feature>
<evidence type="ECO:0000256" key="2">
    <source>
        <dbReference type="ARBA" id="ARBA00016807"/>
    </source>
</evidence>
<evidence type="ECO:0000259" key="4">
    <source>
        <dbReference type="Pfam" id="PF13873"/>
    </source>
</evidence>
<evidence type="ECO:0000313" key="6">
    <source>
        <dbReference type="WBParaSite" id="scaffold16479_cov285.g18274"/>
    </source>
</evidence>
<dbReference type="AlphaFoldDB" id="A0A915LQ40"/>
<protein>
    <recommendedName>
        <fullName evidence="2">Regulatory protein zeste</fullName>
    </recommendedName>
</protein>
<sequence length="219" mass="24730">MATFIDEQIRDEHEIFFPSARTADFSRKSNDAWKELTSQLNATFGSSVLKNQVREKWHNLKRESKKKYAAEQKYLRGTGGGPGNLANTNDPVHSAIISCFGNSASFSGVPGGLETEIKGSAPKSSKIEEKKIFEFNVGPSKNEINLQELQRQVLEISLLNQQHISNSLKKIDKLVDRASSVFGIMEQYYRGKVEETKENQNPGDKYVMEKFVLDDFEDC</sequence>
<organism evidence="5 6">
    <name type="scientific">Meloidogyne javanica</name>
    <name type="common">Root-knot nematode worm</name>
    <dbReference type="NCBI Taxonomy" id="6303"/>
    <lineage>
        <taxon>Eukaryota</taxon>
        <taxon>Metazoa</taxon>
        <taxon>Ecdysozoa</taxon>
        <taxon>Nematoda</taxon>
        <taxon>Chromadorea</taxon>
        <taxon>Rhabditida</taxon>
        <taxon>Tylenchina</taxon>
        <taxon>Tylenchomorpha</taxon>
        <taxon>Tylenchoidea</taxon>
        <taxon>Meloidogynidae</taxon>
        <taxon>Meloidogyninae</taxon>
        <taxon>Meloidogyne</taxon>
        <taxon>Meloidogyne incognita group</taxon>
    </lineage>
</organism>
<evidence type="ECO:0000256" key="3">
    <source>
        <dbReference type="ARBA" id="ARBA00025466"/>
    </source>
</evidence>
<dbReference type="InterPro" id="IPR028002">
    <property type="entry name" value="Myb_DNA-bind_5"/>
</dbReference>
<name>A0A915LQ40_MELJA</name>
<dbReference type="WBParaSite" id="scaffold16479_cov285.g18274">
    <property type="protein sequence ID" value="scaffold16479_cov285.g18274"/>
    <property type="gene ID" value="scaffold16479_cov285.g18274"/>
</dbReference>
<evidence type="ECO:0000313" key="5">
    <source>
        <dbReference type="Proteomes" id="UP000887561"/>
    </source>
</evidence>
<reference evidence="6" key="1">
    <citation type="submission" date="2022-11" db="UniProtKB">
        <authorList>
            <consortium name="WormBaseParasite"/>
        </authorList>
    </citation>
    <scope>IDENTIFICATION</scope>
</reference>
<evidence type="ECO:0000256" key="1">
    <source>
        <dbReference type="ARBA" id="ARBA00011764"/>
    </source>
</evidence>